<evidence type="ECO:0000256" key="8">
    <source>
        <dbReference type="ARBA" id="ARBA00048968"/>
    </source>
</evidence>
<keyword evidence="6" id="KW-0862">Zinc</keyword>
<dbReference type="InterPro" id="IPR038371">
    <property type="entry name" value="Cu_polyphenol_OxRdtase_sf"/>
</dbReference>
<protein>
    <recommendedName>
        <fullName evidence="10">Purine nucleoside phosphorylase</fullName>
    </recommendedName>
</protein>
<dbReference type="SUPFAM" id="SSF64438">
    <property type="entry name" value="CNF1/YfiH-like putative cysteine hydrolases"/>
    <property type="match status" value="1"/>
</dbReference>
<keyword evidence="3" id="KW-0808">Transferase</keyword>
<evidence type="ECO:0000256" key="3">
    <source>
        <dbReference type="ARBA" id="ARBA00022679"/>
    </source>
</evidence>
<evidence type="ECO:0000313" key="11">
    <source>
        <dbReference type="EMBL" id="OHA52457.1"/>
    </source>
</evidence>
<accession>A0A1G2PVV8</accession>
<dbReference type="Proteomes" id="UP000176951">
    <property type="component" value="Unassembled WGS sequence"/>
</dbReference>
<comment type="caution">
    <text evidence="11">The sequence shown here is derived from an EMBL/GenBank/DDBJ whole genome shotgun (WGS) entry which is preliminary data.</text>
</comment>
<gene>
    <name evidence="11" type="ORF">A3A97_02185</name>
</gene>
<comment type="similarity">
    <text evidence="2 10">Belongs to the purine nucleoside phosphorylase YfiH/LACC1 family.</text>
</comment>
<reference evidence="11 12" key="1">
    <citation type="journal article" date="2016" name="Nat. Commun.">
        <title>Thousands of microbial genomes shed light on interconnected biogeochemical processes in an aquifer system.</title>
        <authorList>
            <person name="Anantharaman K."/>
            <person name="Brown C.T."/>
            <person name="Hug L.A."/>
            <person name="Sharon I."/>
            <person name="Castelle C.J."/>
            <person name="Probst A.J."/>
            <person name="Thomas B.C."/>
            <person name="Singh A."/>
            <person name="Wilkins M.J."/>
            <person name="Karaoz U."/>
            <person name="Brodie E.L."/>
            <person name="Williams K.H."/>
            <person name="Hubbard S.S."/>
            <person name="Banfield J.F."/>
        </authorList>
    </citation>
    <scope>NUCLEOTIDE SEQUENCE [LARGE SCALE GENOMIC DNA]</scope>
</reference>
<evidence type="ECO:0000256" key="4">
    <source>
        <dbReference type="ARBA" id="ARBA00022723"/>
    </source>
</evidence>
<evidence type="ECO:0000256" key="1">
    <source>
        <dbReference type="ARBA" id="ARBA00000553"/>
    </source>
</evidence>
<evidence type="ECO:0000256" key="2">
    <source>
        <dbReference type="ARBA" id="ARBA00007353"/>
    </source>
</evidence>
<name>A0A1G2PVV8_9BACT</name>
<dbReference type="InterPro" id="IPR003730">
    <property type="entry name" value="Cu_polyphenol_OxRdtase"/>
</dbReference>
<dbReference type="NCBIfam" id="TIGR00726">
    <property type="entry name" value="peptidoglycan editing factor PgeF"/>
    <property type="match status" value="1"/>
</dbReference>
<dbReference type="AlphaFoldDB" id="A0A1G2PVV8"/>
<dbReference type="GO" id="GO:0005507">
    <property type="term" value="F:copper ion binding"/>
    <property type="evidence" value="ECO:0007669"/>
    <property type="project" value="TreeGrafter"/>
</dbReference>
<dbReference type="GO" id="GO:0017061">
    <property type="term" value="F:S-methyl-5-thioadenosine phosphorylase activity"/>
    <property type="evidence" value="ECO:0007669"/>
    <property type="project" value="UniProtKB-EC"/>
</dbReference>
<evidence type="ECO:0000256" key="7">
    <source>
        <dbReference type="ARBA" id="ARBA00047989"/>
    </source>
</evidence>
<evidence type="ECO:0000313" key="12">
    <source>
        <dbReference type="Proteomes" id="UP000176951"/>
    </source>
</evidence>
<dbReference type="CDD" id="cd16833">
    <property type="entry name" value="YfiH"/>
    <property type="match status" value="1"/>
</dbReference>
<organism evidence="11 12">
    <name type="scientific">Candidatus Terrybacteria bacterium RIFCSPLOWO2_01_FULL_40_23</name>
    <dbReference type="NCBI Taxonomy" id="1802366"/>
    <lineage>
        <taxon>Bacteria</taxon>
        <taxon>Candidatus Terryibacteriota</taxon>
    </lineage>
</organism>
<comment type="catalytic activity">
    <reaction evidence="8">
        <text>adenosine + phosphate = alpha-D-ribose 1-phosphate + adenine</text>
        <dbReference type="Rhea" id="RHEA:27642"/>
        <dbReference type="ChEBI" id="CHEBI:16335"/>
        <dbReference type="ChEBI" id="CHEBI:16708"/>
        <dbReference type="ChEBI" id="CHEBI:43474"/>
        <dbReference type="ChEBI" id="CHEBI:57720"/>
        <dbReference type="EC" id="2.4.2.1"/>
    </reaction>
    <physiologicalReaction direction="left-to-right" evidence="8">
        <dbReference type="Rhea" id="RHEA:27643"/>
    </physiologicalReaction>
</comment>
<comment type="catalytic activity">
    <reaction evidence="7">
        <text>adenosine + H2O + H(+) = inosine + NH4(+)</text>
        <dbReference type="Rhea" id="RHEA:24408"/>
        <dbReference type="ChEBI" id="CHEBI:15377"/>
        <dbReference type="ChEBI" id="CHEBI:15378"/>
        <dbReference type="ChEBI" id="CHEBI:16335"/>
        <dbReference type="ChEBI" id="CHEBI:17596"/>
        <dbReference type="ChEBI" id="CHEBI:28938"/>
        <dbReference type="EC" id="3.5.4.4"/>
    </reaction>
    <physiologicalReaction direction="left-to-right" evidence="7">
        <dbReference type="Rhea" id="RHEA:24409"/>
    </physiologicalReaction>
</comment>
<dbReference type="GO" id="GO:0016787">
    <property type="term" value="F:hydrolase activity"/>
    <property type="evidence" value="ECO:0007669"/>
    <property type="project" value="UniProtKB-KW"/>
</dbReference>
<evidence type="ECO:0000256" key="9">
    <source>
        <dbReference type="ARBA" id="ARBA00049893"/>
    </source>
</evidence>
<evidence type="ECO:0000256" key="6">
    <source>
        <dbReference type="ARBA" id="ARBA00022833"/>
    </source>
</evidence>
<dbReference type="Gene3D" id="3.60.140.10">
    <property type="entry name" value="CNF1/YfiH-like putative cysteine hydrolases"/>
    <property type="match status" value="1"/>
</dbReference>
<evidence type="ECO:0000256" key="5">
    <source>
        <dbReference type="ARBA" id="ARBA00022801"/>
    </source>
</evidence>
<keyword evidence="5" id="KW-0378">Hydrolase</keyword>
<sequence>MEFDIFKKYPQLKYGISKKRHGSLKKITADFNSADIFRRNEKDFLTKEGIKDSKIYELKQVHGNKVLNSENITGNATFVADALVTNESNKVLTITVADCYPIYLFDPTRKIVAIAHAGWRGITKDILCNVIDYFVLKFSSDPQDILVGIGPGLGKCHFEVKEDVLDNFTAYPEEIEHKNGKIFVDLSAILEKKMLERGLKRENIEFSGLCTYCENGKFFSRRRDKNSDEVMMAYIGMTV</sequence>
<dbReference type="EMBL" id="MHSW01000009">
    <property type="protein sequence ID" value="OHA52457.1"/>
    <property type="molecule type" value="Genomic_DNA"/>
</dbReference>
<dbReference type="InterPro" id="IPR011324">
    <property type="entry name" value="Cytotoxic_necrot_fac-like_cat"/>
</dbReference>
<dbReference type="Pfam" id="PF02578">
    <property type="entry name" value="Cu-oxidase_4"/>
    <property type="match status" value="1"/>
</dbReference>
<evidence type="ECO:0000256" key="10">
    <source>
        <dbReference type="RuleBase" id="RU361274"/>
    </source>
</evidence>
<dbReference type="PANTHER" id="PTHR30616">
    <property type="entry name" value="UNCHARACTERIZED PROTEIN YFIH"/>
    <property type="match status" value="1"/>
</dbReference>
<comment type="catalytic activity">
    <reaction evidence="9">
        <text>S-methyl-5'-thioadenosine + phosphate = 5-(methylsulfanyl)-alpha-D-ribose 1-phosphate + adenine</text>
        <dbReference type="Rhea" id="RHEA:11852"/>
        <dbReference type="ChEBI" id="CHEBI:16708"/>
        <dbReference type="ChEBI" id="CHEBI:17509"/>
        <dbReference type="ChEBI" id="CHEBI:43474"/>
        <dbReference type="ChEBI" id="CHEBI:58533"/>
        <dbReference type="EC" id="2.4.2.28"/>
    </reaction>
    <physiologicalReaction direction="left-to-right" evidence="9">
        <dbReference type="Rhea" id="RHEA:11853"/>
    </physiologicalReaction>
</comment>
<comment type="catalytic activity">
    <reaction evidence="1">
        <text>inosine + phosphate = alpha-D-ribose 1-phosphate + hypoxanthine</text>
        <dbReference type="Rhea" id="RHEA:27646"/>
        <dbReference type="ChEBI" id="CHEBI:17368"/>
        <dbReference type="ChEBI" id="CHEBI:17596"/>
        <dbReference type="ChEBI" id="CHEBI:43474"/>
        <dbReference type="ChEBI" id="CHEBI:57720"/>
        <dbReference type="EC" id="2.4.2.1"/>
    </reaction>
    <physiologicalReaction direction="left-to-right" evidence="1">
        <dbReference type="Rhea" id="RHEA:27647"/>
    </physiologicalReaction>
</comment>
<keyword evidence="4" id="KW-0479">Metal-binding</keyword>
<proteinExistence type="inferred from homology"/>
<dbReference type="PANTHER" id="PTHR30616:SF2">
    <property type="entry name" value="PURINE NUCLEOSIDE PHOSPHORYLASE LACC1"/>
    <property type="match status" value="1"/>
</dbReference>